<evidence type="ECO:0000313" key="4">
    <source>
        <dbReference type="Proteomes" id="UP000008810"/>
    </source>
</evidence>
<dbReference type="InParanoid" id="A0A0Q3HE01"/>
<dbReference type="EnsemblPlants" id="KQK21111">
    <property type="protein sequence ID" value="KQK21111"/>
    <property type="gene ID" value="BRADI_1g58772v3"/>
</dbReference>
<feature type="compositionally biased region" description="Basic residues" evidence="1">
    <location>
        <begin position="35"/>
        <end position="45"/>
    </location>
</feature>
<reference evidence="2" key="2">
    <citation type="submission" date="2017-06" db="EMBL/GenBank/DDBJ databases">
        <title>WGS assembly of Brachypodium distachyon.</title>
        <authorList>
            <consortium name="The International Brachypodium Initiative"/>
            <person name="Lucas S."/>
            <person name="Harmon-Smith M."/>
            <person name="Lail K."/>
            <person name="Tice H."/>
            <person name="Grimwood J."/>
            <person name="Bruce D."/>
            <person name="Barry K."/>
            <person name="Shu S."/>
            <person name="Lindquist E."/>
            <person name="Wang M."/>
            <person name="Pitluck S."/>
            <person name="Vogel J.P."/>
            <person name="Garvin D.F."/>
            <person name="Mockler T.C."/>
            <person name="Schmutz J."/>
            <person name="Rokhsar D."/>
            <person name="Bevan M.W."/>
        </authorList>
    </citation>
    <scope>NUCLEOTIDE SEQUENCE</scope>
    <source>
        <strain evidence="2">Bd21</strain>
    </source>
</reference>
<dbReference type="AlphaFoldDB" id="A0A0Q3HE01"/>
<dbReference type="EMBL" id="CM000880">
    <property type="protein sequence ID" value="KQK21111.1"/>
    <property type="molecule type" value="Genomic_DNA"/>
</dbReference>
<evidence type="ECO:0000256" key="1">
    <source>
        <dbReference type="SAM" id="MobiDB-lite"/>
    </source>
</evidence>
<keyword evidence="4" id="KW-1185">Reference proteome</keyword>
<evidence type="ECO:0000313" key="3">
    <source>
        <dbReference type="EnsemblPlants" id="KQK21111"/>
    </source>
</evidence>
<protein>
    <submittedName>
        <fullName evidence="2 3">Uncharacterized protein</fullName>
    </submittedName>
</protein>
<reference evidence="2 3" key="1">
    <citation type="journal article" date="2010" name="Nature">
        <title>Genome sequencing and analysis of the model grass Brachypodium distachyon.</title>
        <authorList>
            <consortium name="International Brachypodium Initiative"/>
        </authorList>
    </citation>
    <scope>NUCLEOTIDE SEQUENCE [LARGE SCALE GENOMIC DNA]</scope>
    <source>
        <strain evidence="2 3">Bd21</strain>
    </source>
</reference>
<accession>A0A0Q3HE01</accession>
<feature type="region of interest" description="Disordered" evidence="1">
    <location>
        <begin position="1"/>
        <end position="70"/>
    </location>
</feature>
<sequence length="113" mass="11620">MSQIWVAFSKQGSSKAPPRVTASPSSCFRGGGISKKLRSPARRRAAMGSQARREHADPGGGGSRAEGAEYVEEDVVGQRAEAVIPFLAGAGAGGPELGSLGGGFHSFLDARLH</sequence>
<dbReference type="Gramene" id="KQK21111">
    <property type="protein sequence ID" value="KQK21111"/>
    <property type="gene ID" value="BRADI_1g58772v3"/>
</dbReference>
<reference evidence="3" key="3">
    <citation type="submission" date="2018-08" db="UniProtKB">
        <authorList>
            <consortium name="EnsemblPlants"/>
        </authorList>
    </citation>
    <scope>IDENTIFICATION</scope>
    <source>
        <strain evidence="3">cv. Bd21</strain>
    </source>
</reference>
<evidence type="ECO:0000313" key="2">
    <source>
        <dbReference type="EMBL" id="KQK21111.1"/>
    </source>
</evidence>
<proteinExistence type="predicted"/>
<name>A0A0Q3HE01_BRADI</name>
<gene>
    <name evidence="2" type="ORF">BRADI_1g58772v3</name>
</gene>
<organism evidence="2">
    <name type="scientific">Brachypodium distachyon</name>
    <name type="common">Purple false brome</name>
    <name type="synonym">Trachynia distachya</name>
    <dbReference type="NCBI Taxonomy" id="15368"/>
    <lineage>
        <taxon>Eukaryota</taxon>
        <taxon>Viridiplantae</taxon>
        <taxon>Streptophyta</taxon>
        <taxon>Embryophyta</taxon>
        <taxon>Tracheophyta</taxon>
        <taxon>Spermatophyta</taxon>
        <taxon>Magnoliopsida</taxon>
        <taxon>Liliopsida</taxon>
        <taxon>Poales</taxon>
        <taxon>Poaceae</taxon>
        <taxon>BOP clade</taxon>
        <taxon>Pooideae</taxon>
        <taxon>Stipodae</taxon>
        <taxon>Brachypodieae</taxon>
        <taxon>Brachypodium</taxon>
    </lineage>
</organism>
<dbReference type="Proteomes" id="UP000008810">
    <property type="component" value="Chromosome 1"/>
</dbReference>